<dbReference type="InterPro" id="IPR018289">
    <property type="entry name" value="MULE_transposase_dom"/>
</dbReference>
<reference evidence="2 3" key="1">
    <citation type="submission" date="2024-05" db="EMBL/GenBank/DDBJ databases">
        <title>Haplotype-resolved chromosome-level genome assembly of Huyou (Citrus changshanensis).</title>
        <authorList>
            <person name="Miao C."/>
            <person name="Chen W."/>
            <person name="Wu Y."/>
            <person name="Wang L."/>
            <person name="Zhao S."/>
            <person name="Grierson D."/>
            <person name="Xu C."/>
            <person name="Chen K."/>
        </authorList>
    </citation>
    <scope>NUCLEOTIDE SEQUENCE [LARGE SCALE GENOMIC DNA]</scope>
    <source>
        <strain evidence="2">01-14</strain>
        <tissue evidence="2">Leaf</tissue>
    </source>
</reference>
<dbReference type="AlphaFoldDB" id="A0AAP0LHB5"/>
<protein>
    <recommendedName>
        <fullName evidence="1">MULE transposase domain-containing protein</fullName>
    </recommendedName>
</protein>
<accession>A0AAP0LHB5</accession>
<dbReference type="Proteomes" id="UP001428341">
    <property type="component" value="Unassembled WGS sequence"/>
</dbReference>
<sequence length="188" mass="21338">MFLHRWKQEPTISTIALTHEIEATFDCKCPEWKVFCAANRAKQLLGIDHEDGYAMVHCQRLLAVDGWKMNNPYNSVMLVAAALDGNNGILPVAFCEVEVEDMDSWVYFLKNINNALRLESGTGLCILADGDNDVEYAVEEYLAHATYRQCCHRIFTEMVIDSPRQLFTTYSGLLAATRVHQLSLNTWS</sequence>
<feature type="domain" description="MULE transposase" evidence="1">
    <location>
        <begin position="69"/>
        <end position="155"/>
    </location>
</feature>
<comment type="caution">
    <text evidence="2">The sequence shown here is derived from an EMBL/GenBank/DDBJ whole genome shotgun (WGS) entry which is preliminary data.</text>
</comment>
<evidence type="ECO:0000313" key="3">
    <source>
        <dbReference type="Proteomes" id="UP001428341"/>
    </source>
</evidence>
<evidence type="ECO:0000259" key="1">
    <source>
        <dbReference type="Pfam" id="PF10551"/>
    </source>
</evidence>
<dbReference type="EMBL" id="JBCGBO010000025">
    <property type="protein sequence ID" value="KAK9175283.1"/>
    <property type="molecule type" value="Genomic_DNA"/>
</dbReference>
<dbReference type="PANTHER" id="PTHR31973">
    <property type="entry name" value="POLYPROTEIN, PUTATIVE-RELATED"/>
    <property type="match status" value="1"/>
</dbReference>
<proteinExistence type="predicted"/>
<dbReference type="Pfam" id="PF10551">
    <property type="entry name" value="MULE"/>
    <property type="match status" value="1"/>
</dbReference>
<organism evidence="2 3">
    <name type="scientific">Citrus x changshan-huyou</name>
    <dbReference type="NCBI Taxonomy" id="2935761"/>
    <lineage>
        <taxon>Eukaryota</taxon>
        <taxon>Viridiplantae</taxon>
        <taxon>Streptophyta</taxon>
        <taxon>Embryophyta</taxon>
        <taxon>Tracheophyta</taxon>
        <taxon>Spermatophyta</taxon>
        <taxon>Magnoliopsida</taxon>
        <taxon>eudicotyledons</taxon>
        <taxon>Gunneridae</taxon>
        <taxon>Pentapetalae</taxon>
        <taxon>rosids</taxon>
        <taxon>malvids</taxon>
        <taxon>Sapindales</taxon>
        <taxon>Rutaceae</taxon>
        <taxon>Aurantioideae</taxon>
        <taxon>Citrus</taxon>
    </lineage>
</organism>
<gene>
    <name evidence="2" type="ORF">WN944_027289</name>
</gene>
<dbReference type="PANTHER" id="PTHR31973:SF195">
    <property type="entry name" value="MUDR FAMILY TRANSPOSASE"/>
    <property type="match status" value="1"/>
</dbReference>
<keyword evidence="3" id="KW-1185">Reference proteome</keyword>
<evidence type="ECO:0000313" key="2">
    <source>
        <dbReference type="EMBL" id="KAK9175283.1"/>
    </source>
</evidence>
<name>A0AAP0LHB5_9ROSI</name>